<accession>A0AAU7UE23</accession>
<dbReference type="PANTHER" id="PTHR43459:SF1">
    <property type="entry name" value="EG:BACN32G11.4 PROTEIN"/>
    <property type="match status" value="1"/>
</dbReference>
<dbReference type="Gene3D" id="3.90.226.10">
    <property type="entry name" value="2-enoyl-CoA Hydratase, Chain A, domain 1"/>
    <property type="match status" value="1"/>
</dbReference>
<gene>
    <name evidence="2" type="ORF">ABOD76_10900</name>
</gene>
<comment type="similarity">
    <text evidence="1">Belongs to the enoyl-CoA hydratase/isomerase family.</text>
</comment>
<name>A0AAU7UE23_9DEIO</name>
<evidence type="ECO:0000313" key="2">
    <source>
        <dbReference type="EMBL" id="XBV86790.1"/>
    </source>
</evidence>
<organism evidence="2">
    <name type="scientific">Deinococcus sonorensis KR-87</name>
    <dbReference type="NCBI Taxonomy" id="694439"/>
    <lineage>
        <taxon>Bacteria</taxon>
        <taxon>Thermotogati</taxon>
        <taxon>Deinococcota</taxon>
        <taxon>Deinococci</taxon>
        <taxon>Deinococcales</taxon>
        <taxon>Deinococcaceae</taxon>
        <taxon>Deinococcus</taxon>
    </lineage>
</organism>
<dbReference type="GO" id="GO:0003824">
    <property type="term" value="F:catalytic activity"/>
    <property type="evidence" value="ECO:0007669"/>
    <property type="project" value="UniProtKB-ARBA"/>
</dbReference>
<protein>
    <submittedName>
        <fullName evidence="2">Enoyl-CoA hydratase-related protein</fullName>
    </submittedName>
</protein>
<dbReference type="CDD" id="cd06558">
    <property type="entry name" value="crotonase-like"/>
    <property type="match status" value="1"/>
</dbReference>
<dbReference type="EMBL" id="CP158299">
    <property type="protein sequence ID" value="XBV86790.1"/>
    <property type="molecule type" value="Genomic_DNA"/>
</dbReference>
<dbReference type="PANTHER" id="PTHR43459">
    <property type="entry name" value="ENOYL-COA HYDRATASE"/>
    <property type="match status" value="1"/>
</dbReference>
<reference evidence="2" key="1">
    <citation type="submission" date="2024-06" db="EMBL/GenBank/DDBJ databases">
        <title>Draft Genome Sequence of Deinococcus sonorensis Type Strain KR-87, a Biofilm Producing Representative of the Genus Deinococcus.</title>
        <authorList>
            <person name="Boren L.S."/>
            <person name="Grosso R.A."/>
            <person name="Hugenberg-Cox A.N."/>
            <person name="Hill J.T.E."/>
            <person name="Albert C.M."/>
            <person name="Tuohy J.M."/>
        </authorList>
    </citation>
    <scope>NUCLEOTIDE SEQUENCE</scope>
    <source>
        <strain evidence="2">KR-87</strain>
    </source>
</reference>
<dbReference type="InterPro" id="IPR014748">
    <property type="entry name" value="Enoyl-CoA_hydra_C"/>
</dbReference>
<sequence>MSQPILSELKQRVLTLTLNRPETLNSANDELLLQLTGAIRDAGQAPEVRVVVLTGAGRGFCTGADLGQMNGAAAPDRFSQHLQHTFNPLMLAIRQLPKPLITAVNGVAAGAGASIALGGDIRLWSAQASLVELFSNIGLVPDAGSTWLLPRLVGPQRAFELMALAEKVLPDEALRLGLCERVFPAERFHEDVQQYAERLAARPATALRLTKQALWEGQLGSFEEALLREARLQDQAGASWEHAEGVQAFKEKRAPDFLTQK</sequence>
<evidence type="ECO:0000256" key="1">
    <source>
        <dbReference type="ARBA" id="ARBA00005254"/>
    </source>
</evidence>
<dbReference type="KEGG" id="dsc:ABOD76_10900"/>
<dbReference type="Gene3D" id="1.10.12.10">
    <property type="entry name" value="Lyase 2-enoyl-coa Hydratase, Chain A, domain 2"/>
    <property type="match status" value="1"/>
</dbReference>
<dbReference type="RefSeq" id="WP_350244870.1">
    <property type="nucleotide sequence ID" value="NZ_CP158299.1"/>
</dbReference>
<dbReference type="Pfam" id="PF00378">
    <property type="entry name" value="ECH_1"/>
    <property type="match status" value="1"/>
</dbReference>
<dbReference type="AlphaFoldDB" id="A0AAU7UE23"/>
<dbReference type="SUPFAM" id="SSF52096">
    <property type="entry name" value="ClpP/crotonase"/>
    <property type="match status" value="1"/>
</dbReference>
<dbReference type="InterPro" id="IPR029045">
    <property type="entry name" value="ClpP/crotonase-like_dom_sf"/>
</dbReference>
<proteinExistence type="inferred from homology"/>
<dbReference type="InterPro" id="IPR001753">
    <property type="entry name" value="Enoyl-CoA_hydra/iso"/>
</dbReference>